<comment type="caution">
    <text evidence="2">The sequence shown here is derived from an EMBL/GenBank/DDBJ whole genome shotgun (WGS) entry which is preliminary data.</text>
</comment>
<feature type="transmembrane region" description="Helical" evidence="1">
    <location>
        <begin position="79"/>
        <end position="102"/>
    </location>
</feature>
<accession>A0AA39NZ00</accession>
<keyword evidence="1" id="KW-1133">Transmembrane helix</keyword>
<protein>
    <submittedName>
        <fullName evidence="2">Uncharacterized protein</fullName>
    </submittedName>
</protein>
<dbReference type="Proteomes" id="UP001175228">
    <property type="component" value="Unassembled WGS sequence"/>
</dbReference>
<dbReference type="AlphaFoldDB" id="A0AA39NZ00"/>
<keyword evidence="1" id="KW-0472">Membrane</keyword>
<organism evidence="2 3">
    <name type="scientific">Armillaria luteobubalina</name>
    <dbReference type="NCBI Taxonomy" id="153913"/>
    <lineage>
        <taxon>Eukaryota</taxon>
        <taxon>Fungi</taxon>
        <taxon>Dikarya</taxon>
        <taxon>Basidiomycota</taxon>
        <taxon>Agaricomycotina</taxon>
        <taxon>Agaricomycetes</taxon>
        <taxon>Agaricomycetidae</taxon>
        <taxon>Agaricales</taxon>
        <taxon>Marasmiineae</taxon>
        <taxon>Physalacriaceae</taxon>
        <taxon>Armillaria</taxon>
    </lineage>
</organism>
<name>A0AA39NZ00_9AGAR</name>
<gene>
    <name evidence="2" type="ORF">EDD18DRAFT_1116504</name>
</gene>
<keyword evidence="3" id="KW-1185">Reference proteome</keyword>
<reference evidence="2" key="1">
    <citation type="submission" date="2023-06" db="EMBL/GenBank/DDBJ databases">
        <authorList>
            <consortium name="Lawrence Berkeley National Laboratory"/>
            <person name="Ahrendt S."/>
            <person name="Sahu N."/>
            <person name="Indic B."/>
            <person name="Wong-Bajracharya J."/>
            <person name="Merenyi Z."/>
            <person name="Ke H.-M."/>
            <person name="Monk M."/>
            <person name="Kocsube S."/>
            <person name="Drula E."/>
            <person name="Lipzen A."/>
            <person name="Balint B."/>
            <person name="Henrissat B."/>
            <person name="Andreopoulos B."/>
            <person name="Martin F.M."/>
            <person name="Harder C.B."/>
            <person name="Rigling D."/>
            <person name="Ford K.L."/>
            <person name="Foster G.D."/>
            <person name="Pangilinan J."/>
            <person name="Papanicolaou A."/>
            <person name="Barry K."/>
            <person name="LaButti K."/>
            <person name="Viragh M."/>
            <person name="Koriabine M."/>
            <person name="Yan M."/>
            <person name="Riley R."/>
            <person name="Champramary S."/>
            <person name="Plett K.L."/>
            <person name="Tsai I.J."/>
            <person name="Slot J."/>
            <person name="Sipos G."/>
            <person name="Plett J."/>
            <person name="Nagy L.G."/>
            <person name="Grigoriev I.V."/>
        </authorList>
    </citation>
    <scope>NUCLEOTIDE SEQUENCE</scope>
    <source>
        <strain evidence="2">HWK02</strain>
    </source>
</reference>
<proteinExistence type="predicted"/>
<dbReference type="EMBL" id="JAUEPU010000168">
    <property type="protein sequence ID" value="KAK0474487.1"/>
    <property type="molecule type" value="Genomic_DNA"/>
</dbReference>
<sequence length="129" mass="14958">MFMGSSGTLTPSQEQIDLHLFWPLNSPVYPKFCLVHGQIALAVGFLSYQVKWTVNSHWAWTPNNLIPATLWRLDGPQPVMMPIMVVVLPTMPLFAVQGWFLVYGRKYELELWHTAPNAPHYTIHHWKHH</sequence>
<keyword evidence="1" id="KW-0812">Transmembrane</keyword>
<evidence type="ECO:0000313" key="3">
    <source>
        <dbReference type="Proteomes" id="UP001175228"/>
    </source>
</evidence>
<evidence type="ECO:0000313" key="2">
    <source>
        <dbReference type="EMBL" id="KAK0474487.1"/>
    </source>
</evidence>
<evidence type="ECO:0000256" key="1">
    <source>
        <dbReference type="SAM" id="Phobius"/>
    </source>
</evidence>